<evidence type="ECO:0000256" key="6">
    <source>
        <dbReference type="SAM" id="MobiDB-lite"/>
    </source>
</evidence>
<evidence type="ECO:0000256" key="4">
    <source>
        <dbReference type="RuleBase" id="RU000640"/>
    </source>
</evidence>
<sequence length="198" mass="21463">AEESAESKESAVGKGLGIKETPDAKGAAAAPAEHEAKLKEKDAKIKELQQDQVLYAKADLQNIQRRSSEEKTQASDFAITKFARDLTASLDVLQLALKSVPEALRQAPKELPSEDPRRAVAELYDGVELTSKSIRDMLARHGVTTYDPTGEKFDPVLHEALYQAPVPGKEPGSVLECSKLGFMIKGRVLRAAQVGVVQ</sequence>
<dbReference type="SUPFAM" id="SSF51064">
    <property type="entry name" value="Head domain of nucleotide exchange factor GrpE"/>
    <property type="match status" value="1"/>
</dbReference>
<keyword evidence="3 4" id="KW-0143">Chaperone</keyword>
<feature type="non-terminal residue" evidence="7">
    <location>
        <position position="198"/>
    </location>
</feature>
<feature type="compositionally biased region" description="Basic and acidic residues" evidence="6">
    <location>
        <begin position="32"/>
        <end position="43"/>
    </location>
</feature>
<dbReference type="Proteomes" id="UP000245946">
    <property type="component" value="Unassembled WGS sequence"/>
</dbReference>
<dbReference type="PANTHER" id="PTHR21237">
    <property type="entry name" value="GRPE PROTEIN"/>
    <property type="match status" value="1"/>
</dbReference>
<dbReference type="Gene3D" id="2.30.22.10">
    <property type="entry name" value="Head domain of nucleotide exchange factor GrpE"/>
    <property type="match status" value="1"/>
</dbReference>
<dbReference type="AlphaFoldDB" id="A0A316ZIA2"/>
<dbReference type="GO" id="GO:0006457">
    <property type="term" value="P:protein folding"/>
    <property type="evidence" value="ECO:0007669"/>
    <property type="project" value="InterPro"/>
</dbReference>
<keyword evidence="4" id="KW-0496">Mitochondrion</keyword>
<gene>
    <name evidence="7" type="ORF">FA09DRAFT_283768</name>
</gene>
<feature type="compositionally biased region" description="Basic and acidic residues" evidence="6">
    <location>
        <begin position="1"/>
        <end position="11"/>
    </location>
</feature>
<feature type="non-terminal residue" evidence="7">
    <location>
        <position position="1"/>
    </location>
</feature>
<dbReference type="InterPro" id="IPR000740">
    <property type="entry name" value="GrpE"/>
</dbReference>
<dbReference type="CDD" id="cd00446">
    <property type="entry name" value="GrpE"/>
    <property type="match status" value="1"/>
</dbReference>
<dbReference type="EMBL" id="KZ819286">
    <property type="protein sequence ID" value="PWO00014.1"/>
    <property type="molecule type" value="Genomic_DNA"/>
</dbReference>
<dbReference type="InterPro" id="IPR009012">
    <property type="entry name" value="GrpE_head"/>
</dbReference>
<dbReference type="RefSeq" id="XP_025600292.1">
    <property type="nucleotide sequence ID" value="XM_025739854.1"/>
</dbReference>
<comment type="function">
    <text evidence="4">Essential component of the PAM complex, a complex required for the translocation of transit peptide-containing proteins from the inner membrane into the mitochondrial matrix in an ATP-dependent manner.</text>
</comment>
<dbReference type="Pfam" id="PF01025">
    <property type="entry name" value="GrpE"/>
    <property type="match status" value="1"/>
</dbReference>
<dbReference type="GO" id="GO:0030150">
    <property type="term" value="P:protein import into mitochondrial matrix"/>
    <property type="evidence" value="ECO:0007669"/>
    <property type="project" value="TreeGrafter"/>
</dbReference>
<accession>A0A316ZIA2</accession>
<comment type="similarity">
    <text evidence="2 5">Belongs to the GrpE family.</text>
</comment>
<dbReference type="GO" id="GO:0042803">
    <property type="term" value="F:protein homodimerization activity"/>
    <property type="evidence" value="ECO:0007669"/>
    <property type="project" value="InterPro"/>
</dbReference>
<dbReference type="GO" id="GO:0051087">
    <property type="term" value="F:protein-folding chaperone binding"/>
    <property type="evidence" value="ECO:0007669"/>
    <property type="project" value="InterPro"/>
</dbReference>
<dbReference type="SUPFAM" id="SSF58014">
    <property type="entry name" value="Coiled-coil domain of nucleotide exchange factor GrpE"/>
    <property type="match status" value="1"/>
</dbReference>
<dbReference type="OrthoDB" id="201635at2759"/>
<reference evidence="7 8" key="1">
    <citation type="journal article" date="2018" name="Mol. Biol. Evol.">
        <title>Broad Genomic Sampling Reveals a Smut Pathogenic Ancestry of the Fungal Clade Ustilaginomycotina.</title>
        <authorList>
            <person name="Kijpornyongpan T."/>
            <person name="Mondo S.J."/>
            <person name="Barry K."/>
            <person name="Sandor L."/>
            <person name="Lee J."/>
            <person name="Lipzen A."/>
            <person name="Pangilinan J."/>
            <person name="LaButti K."/>
            <person name="Hainaut M."/>
            <person name="Henrissat B."/>
            <person name="Grigoriev I.V."/>
            <person name="Spatafora J.W."/>
            <person name="Aime M.C."/>
        </authorList>
    </citation>
    <scope>NUCLEOTIDE SEQUENCE [LARGE SCALE GENOMIC DNA]</scope>
    <source>
        <strain evidence="7 8">MCA 4186</strain>
    </source>
</reference>
<dbReference type="PRINTS" id="PR00773">
    <property type="entry name" value="GRPEPROTEIN"/>
</dbReference>
<keyword evidence="8" id="KW-1185">Reference proteome</keyword>
<dbReference type="STRING" id="58919.A0A316ZIA2"/>
<dbReference type="GO" id="GO:0001405">
    <property type="term" value="C:PAM complex, Tim23 associated import motor"/>
    <property type="evidence" value="ECO:0007669"/>
    <property type="project" value="TreeGrafter"/>
</dbReference>
<dbReference type="GO" id="GO:0051082">
    <property type="term" value="F:unfolded protein binding"/>
    <property type="evidence" value="ECO:0007669"/>
    <property type="project" value="TreeGrafter"/>
</dbReference>
<proteinExistence type="inferred from homology"/>
<dbReference type="Gene3D" id="3.90.20.20">
    <property type="match status" value="1"/>
</dbReference>
<dbReference type="GO" id="GO:0000774">
    <property type="term" value="F:adenyl-nucleotide exchange factor activity"/>
    <property type="evidence" value="ECO:0007669"/>
    <property type="project" value="InterPro"/>
</dbReference>
<dbReference type="FunFam" id="2.30.22.10:FF:000002">
    <property type="entry name" value="GrpE protein homolog"/>
    <property type="match status" value="1"/>
</dbReference>
<evidence type="ECO:0000313" key="8">
    <source>
        <dbReference type="Proteomes" id="UP000245946"/>
    </source>
</evidence>
<dbReference type="GeneID" id="37267400"/>
<evidence type="ECO:0000256" key="1">
    <source>
        <dbReference type="ARBA" id="ARBA00004305"/>
    </source>
</evidence>
<organism evidence="7 8">
    <name type="scientific">Tilletiopsis washingtonensis</name>
    <dbReference type="NCBI Taxonomy" id="58919"/>
    <lineage>
        <taxon>Eukaryota</taxon>
        <taxon>Fungi</taxon>
        <taxon>Dikarya</taxon>
        <taxon>Basidiomycota</taxon>
        <taxon>Ustilaginomycotina</taxon>
        <taxon>Exobasidiomycetes</taxon>
        <taxon>Entylomatales</taxon>
        <taxon>Entylomatales incertae sedis</taxon>
        <taxon>Tilletiopsis</taxon>
    </lineage>
</organism>
<evidence type="ECO:0000256" key="3">
    <source>
        <dbReference type="ARBA" id="ARBA00023186"/>
    </source>
</evidence>
<dbReference type="HAMAP" id="MF_01151">
    <property type="entry name" value="GrpE"/>
    <property type="match status" value="1"/>
</dbReference>
<evidence type="ECO:0000313" key="7">
    <source>
        <dbReference type="EMBL" id="PWO00014.1"/>
    </source>
</evidence>
<name>A0A316ZIA2_9BASI</name>
<dbReference type="PANTHER" id="PTHR21237:SF23">
    <property type="entry name" value="GRPE PROTEIN HOMOLOG, MITOCHONDRIAL"/>
    <property type="match status" value="1"/>
</dbReference>
<feature type="region of interest" description="Disordered" evidence="6">
    <location>
        <begin position="1"/>
        <end position="43"/>
    </location>
</feature>
<comment type="subcellular location">
    <subcellularLocation>
        <location evidence="1 4">Mitochondrion matrix</location>
    </subcellularLocation>
</comment>
<evidence type="ECO:0000256" key="2">
    <source>
        <dbReference type="ARBA" id="ARBA00009054"/>
    </source>
</evidence>
<dbReference type="InterPro" id="IPR013805">
    <property type="entry name" value="GrpE_CC"/>
</dbReference>
<dbReference type="PROSITE" id="PS01071">
    <property type="entry name" value="GRPE"/>
    <property type="match status" value="1"/>
</dbReference>
<evidence type="ECO:0000256" key="5">
    <source>
        <dbReference type="RuleBase" id="RU004478"/>
    </source>
</evidence>
<protein>
    <recommendedName>
        <fullName evidence="4">GrpE protein homolog</fullName>
    </recommendedName>
</protein>